<keyword evidence="13" id="KW-1208">Phospholipid metabolism</keyword>
<evidence type="ECO:0000256" key="6">
    <source>
        <dbReference type="ARBA" id="ARBA00022516"/>
    </source>
</evidence>
<feature type="transmembrane region" description="Helical" evidence="17">
    <location>
        <begin position="12"/>
        <end position="30"/>
    </location>
</feature>
<evidence type="ECO:0000313" key="18">
    <source>
        <dbReference type="EMBL" id="MBK9795407.1"/>
    </source>
</evidence>
<dbReference type="Gene3D" id="1.20.120.1760">
    <property type="match status" value="1"/>
</dbReference>
<dbReference type="InterPro" id="IPR004570">
    <property type="entry name" value="Phosphatidylglycerol_P_synth"/>
</dbReference>
<gene>
    <name evidence="18" type="primary">pgsA</name>
    <name evidence="18" type="ORF">IPP58_02720</name>
</gene>
<evidence type="ECO:0000256" key="5">
    <source>
        <dbReference type="ARBA" id="ARBA00014944"/>
    </source>
</evidence>
<dbReference type="PANTHER" id="PTHR14269">
    <property type="entry name" value="CDP-DIACYLGLYCEROL--GLYCEROL-3-PHOSPHATE 3-PHOSPHATIDYLTRANSFERASE-RELATED"/>
    <property type="match status" value="1"/>
</dbReference>
<dbReference type="EMBL" id="JADKIO010000005">
    <property type="protein sequence ID" value="MBK9795407.1"/>
    <property type="molecule type" value="Genomic_DNA"/>
</dbReference>
<comment type="catalytic activity">
    <reaction evidence="14">
        <text>a CDP-1,2-diacyl-sn-glycerol + sn-glycerol 3-phosphate = a 1,2-diacyl-sn-glycero-3-phospho-(1'-sn-glycero-3'-phosphate) + CMP + H(+)</text>
        <dbReference type="Rhea" id="RHEA:12593"/>
        <dbReference type="ChEBI" id="CHEBI:15378"/>
        <dbReference type="ChEBI" id="CHEBI:57597"/>
        <dbReference type="ChEBI" id="CHEBI:58332"/>
        <dbReference type="ChEBI" id="CHEBI:60110"/>
        <dbReference type="ChEBI" id="CHEBI:60377"/>
        <dbReference type="EC" id="2.7.8.5"/>
    </reaction>
</comment>
<dbReference type="InterPro" id="IPR000462">
    <property type="entry name" value="CDP-OH_P_trans"/>
</dbReference>
<comment type="pathway">
    <text evidence="2">Phospholipid metabolism; phosphatidylglycerol biosynthesis; phosphatidylglycerol from CDP-diacylglycerol: step 1/2.</text>
</comment>
<evidence type="ECO:0000256" key="14">
    <source>
        <dbReference type="ARBA" id="ARBA00048586"/>
    </source>
</evidence>
<dbReference type="Pfam" id="PF01066">
    <property type="entry name" value="CDP-OH_P_transf"/>
    <property type="match status" value="1"/>
</dbReference>
<keyword evidence="6" id="KW-0444">Lipid biosynthesis</keyword>
<evidence type="ECO:0000313" key="19">
    <source>
        <dbReference type="Proteomes" id="UP000886657"/>
    </source>
</evidence>
<evidence type="ECO:0000256" key="2">
    <source>
        <dbReference type="ARBA" id="ARBA00005042"/>
    </source>
</evidence>
<evidence type="ECO:0000256" key="3">
    <source>
        <dbReference type="ARBA" id="ARBA00010441"/>
    </source>
</evidence>
<organism evidence="18 19">
    <name type="scientific">Candidatus Geothrix skivensis</name>
    <dbReference type="NCBI Taxonomy" id="2954439"/>
    <lineage>
        <taxon>Bacteria</taxon>
        <taxon>Pseudomonadati</taxon>
        <taxon>Acidobacteriota</taxon>
        <taxon>Holophagae</taxon>
        <taxon>Holophagales</taxon>
        <taxon>Holophagaceae</taxon>
        <taxon>Geothrix</taxon>
    </lineage>
</organism>
<dbReference type="EC" id="2.7.8.5" evidence="4 15"/>
<evidence type="ECO:0000256" key="17">
    <source>
        <dbReference type="SAM" id="Phobius"/>
    </source>
</evidence>
<keyword evidence="8 17" id="KW-0812">Transmembrane</keyword>
<evidence type="ECO:0000256" key="8">
    <source>
        <dbReference type="ARBA" id="ARBA00022692"/>
    </source>
</evidence>
<dbReference type="NCBIfam" id="TIGR00560">
    <property type="entry name" value="pgsA"/>
    <property type="match status" value="1"/>
</dbReference>
<dbReference type="PIRSF" id="PIRSF000847">
    <property type="entry name" value="Phos_ph_gly_syn"/>
    <property type="match status" value="1"/>
</dbReference>
<dbReference type="InterPro" id="IPR043130">
    <property type="entry name" value="CDP-OH_PTrfase_TM_dom"/>
</dbReference>
<keyword evidence="9 17" id="KW-1133">Transmembrane helix</keyword>
<comment type="caution">
    <text evidence="18">The sequence shown here is derived from an EMBL/GenBank/DDBJ whole genome shotgun (WGS) entry which is preliminary data.</text>
</comment>
<proteinExistence type="inferred from homology"/>
<keyword evidence="7 16" id="KW-0808">Transferase</keyword>
<accession>A0A9D7XGV6</accession>
<feature type="transmembrane region" description="Helical" evidence="17">
    <location>
        <begin position="164"/>
        <end position="181"/>
    </location>
</feature>
<evidence type="ECO:0000256" key="15">
    <source>
        <dbReference type="NCBIfam" id="TIGR00560"/>
    </source>
</evidence>
<evidence type="ECO:0000256" key="11">
    <source>
        <dbReference type="ARBA" id="ARBA00023136"/>
    </source>
</evidence>
<feature type="transmembrane region" description="Helical" evidence="17">
    <location>
        <begin position="129"/>
        <end position="152"/>
    </location>
</feature>
<keyword evidence="12" id="KW-0594">Phospholipid biosynthesis</keyword>
<dbReference type="GO" id="GO:0016020">
    <property type="term" value="C:membrane"/>
    <property type="evidence" value="ECO:0007669"/>
    <property type="project" value="UniProtKB-SubCell"/>
</dbReference>
<evidence type="ECO:0000256" key="13">
    <source>
        <dbReference type="ARBA" id="ARBA00023264"/>
    </source>
</evidence>
<keyword evidence="11 17" id="KW-0472">Membrane</keyword>
<evidence type="ECO:0000256" key="9">
    <source>
        <dbReference type="ARBA" id="ARBA00022989"/>
    </source>
</evidence>
<dbReference type="InterPro" id="IPR050324">
    <property type="entry name" value="CDP-alcohol_PTase-I"/>
</dbReference>
<keyword evidence="10" id="KW-0443">Lipid metabolism</keyword>
<dbReference type="GO" id="GO:0008444">
    <property type="term" value="F:CDP-diacylglycerol-glycerol-3-phosphate 3-phosphatidyltransferase activity"/>
    <property type="evidence" value="ECO:0007669"/>
    <property type="project" value="UniProtKB-UniRule"/>
</dbReference>
<comment type="similarity">
    <text evidence="3 16">Belongs to the CDP-alcohol phosphatidyltransferase class-I family.</text>
</comment>
<reference evidence="18" key="1">
    <citation type="submission" date="2020-10" db="EMBL/GenBank/DDBJ databases">
        <title>Connecting structure to function with the recovery of over 1000 high-quality activated sludge metagenome-assembled genomes encoding full-length rRNA genes using long-read sequencing.</title>
        <authorList>
            <person name="Singleton C.M."/>
            <person name="Petriglieri F."/>
            <person name="Kristensen J.M."/>
            <person name="Kirkegaard R.H."/>
            <person name="Michaelsen T.Y."/>
            <person name="Andersen M.H."/>
            <person name="Karst S.M."/>
            <person name="Dueholm M.S."/>
            <person name="Nielsen P.H."/>
            <person name="Albertsen M."/>
        </authorList>
    </citation>
    <scope>NUCLEOTIDE SEQUENCE</scope>
    <source>
        <strain evidence="18">Skiv_18-Q3-R9-52_MAXAC.067</strain>
    </source>
</reference>
<dbReference type="PROSITE" id="PS00379">
    <property type="entry name" value="CDP_ALCOHOL_P_TRANSF"/>
    <property type="match status" value="1"/>
</dbReference>
<protein>
    <recommendedName>
        <fullName evidence="5 15">CDP-diacylglycerol--glycerol-3-phosphate 3-phosphatidyltransferase</fullName>
        <ecNumber evidence="4 15">2.7.8.5</ecNumber>
    </recommendedName>
</protein>
<comment type="subcellular location">
    <subcellularLocation>
        <location evidence="1">Membrane</location>
        <topology evidence="1">Multi-pass membrane protein</topology>
    </subcellularLocation>
</comment>
<evidence type="ECO:0000256" key="4">
    <source>
        <dbReference type="ARBA" id="ARBA00013170"/>
    </source>
</evidence>
<evidence type="ECO:0000256" key="10">
    <source>
        <dbReference type="ARBA" id="ARBA00023098"/>
    </source>
</evidence>
<dbReference type="Proteomes" id="UP000886657">
    <property type="component" value="Unassembled WGS sequence"/>
</dbReference>
<dbReference type="GO" id="GO:0046474">
    <property type="term" value="P:glycerophospholipid biosynthetic process"/>
    <property type="evidence" value="ECO:0007669"/>
    <property type="project" value="TreeGrafter"/>
</dbReference>
<feature type="transmembrane region" description="Helical" evidence="17">
    <location>
        <begin position="97"/>
        <end position="117"/>
    </location>
</feature>
<sequence length="189" mass="20915">MNTTNPLTLPNALTLLRILAIPFFAIAVWYGHHWQAFILFASAGLTDLLDGFIARTFNQSSELGAILDPAADKLLMTTAFVLLAWRTQGMTAPIPVWVAILAITRDLVISFYAFASVDRLSDSKFHPSFLGKLSTAMQLIAVSLGLFFNALGYRQWMDPLLPEMYWVVAALVLTSGIHYFMRATRAAAT</sequence>
<evidence type="ECO:0000256" key="16">
    <source>
        <dbReference type="RuleBase" id="RU003750"/>
    </source>
</evidence>
<dbReference type="InterPro" id="IPR048254">
    <property type="entry name" value="CDP_ALCOHOL_P_TRANSF_CS"/>
</dbReference>
<evidence type="ECO:0000256" key="1">
    <source>
        <dbReference type="ARBA" id="ARBA00004141"/>
    </source>
</evidence>
<dbReference type="PANTHER" id="PTHR14269:SF11">
    <property type="entry name" value="CDP-DIACYLGLYCEROL--GLYCEROL-3-PHOSPHATE 3-PHOSPHATIDYLTRANSFERASE"/>
    <property type="match status" value="1"/>
</dbReference>
<name>A0A9D7XGV6_9BACT</name>
<evidence type="ECO:0000256" key="12">
    <source>
        <dbReference type="ARBA" id="ARBA00023209"/>
    </source>
</evidence>
<dbReference type="AlphaFoldDB" id="A0A9D7XGV6"/>
<evidence type="ECO:0000256" key="7">
    <source>
        <dbReference type="ARBA" id="ARBA00022679"/>
    </source>
</evidence>